<dbReference type="EMBL" id="BAAAUV010000005">
    <property type="protein sequence ID" value="GAA3206323.1"/>
    <property type="molecule type" value="Genomic_DNA"/>
</dbReference>
<name>A0ABP6QBV9_9ACTN</name>
<dbReference type="InterPro" id="IPR035944">
    <property type="entry name" value="YfbM-like_sf"/>
</dbReference>
<dbReference type="SUPFAM" id="SSF111069">
    <property type="entry name" value="Hypothetical protein yfbM"/>
    <property type="match status" value="1"/>
</dbReference>
<evidence type="ECO:0000313" key="2">
    <source>
        <dbReference type="Proteomes" id="UP001501237"/>
    </source>
</evidence>
<protein>
    <submittedName>
        <fullName evidence="1">YfbM family protein</fullName>
    </submittedName>
</protein>
<accession>A0ABP6QBV9</accession>
<comment type="caution">
    <text evidence="1">The sequence shown here is derived from an EMBL/GenBank/DDBJ whole genome shotgun (WGS) entry which is preliminary data.</text>
</comment>
<gene>
    <name evidence="1" type="ORF">GCM10010468_21780</name>
</gene>
<reference evidence="2" key="1">
    <citation type="journal article" date="2019" name="Int. J. Syst. Evol. Microbiol.">
        <title>The Global Catalogue of Microorganisms (GCM) 10K type strain sequencing project: providing services to taxonomists for standard genome sequencing and annotation.</title>
        <authorList>
            <consortium name="The Broad Institute Genomics Platform"/>
            <consortium name="The Broad Institute Genome Sequencing Center for Infectious Disease"/>
            <person name="Wu L."/>
            <person name="Ma J."/>
        </authorList>
    </citation>
    <scope>NUCLEOTIDE SEQUENCE [LARGE SCALE GENOMIC DNA]</scope>
    <source>
        <strain evidence="2">JCM 9377</strain>
    </source>
</reference>
<dbReference type="RefSeq" id="WP_344827074.1">
    <property type="nucleotide sequence ID" value="NZ_BAAAUV010000005.1"/>
</dbReference>
<dbReference type="Proteomes" id="UP001501237">
    <property type="component" value="Unassembled WGS sequence"/>
</dbReference>
<sequence>MIGEYLRVTDAELARAIKEPEWALDLIDEVVDAQEEAAPPPGRARHLTTYQAWHLIAFLLHRADFPVDVVYGERDLTEEDWGYGPAKYLDAAQVATAAAALAPLTYDALVEGLDPAELTAAEIYPMTWDDPDPFAWGRTWFEPLPPFFAAAAAAGDSMLVWLA</sequence>
<dbReference type="Pfam" id="PF08974">
    <property type="entry name" value="DUF1877"/>
    <property type="match status" value="1"/>
</dbReference>
<dbReference type="InterPro" id="IPR015068">
    <property type="entry name" value="DUF1877"/>
</dbReference>
<organism evidence="1 2">
    <name type="scientific">Actinocorallia longicatena</name>
    <dbReference type="NCBI Taxonomy" id="111803"/>
    <lineage>
        <taxon>Bacteria</taxon>
        <taxon>Bacillati</taxon>
        <taxon>Actinomycetota</taxon>
        <taxon>Actinomycetes</taxon>
        <taxon>Streptosporangiales</taxon>
        <taxon>Thermomonosporaceae</taxon>
        <taxon>Actinocorallia</taxon>
    </lineage>
</organism>
<dbReference type="Gene3D" id="3.40.1760.10">
    <property type="entry name" value="YfbM-like super family"/>
    <property type="match status" value="1"/>
</dbReference>
<keyword evidence="2" id="KW-1185">Reference proteome</keyword>
<proteinExistence type="predicted"/>
<evidence type="ECO:0000313" key="1">
    <source>
        <dbReference type="EMBL" id="GAA3206323.1"/>
    </source>
</evidence>